<gene>
    <name evidence="2" type="ORF">ACFFTR_31255</name>
</gene>
<evidence type="ECO:0000313" key="2">
    <source>
        <dbReference type="EMBL" id="MFB9447592.1"/>
    </source>
</evidence>
<reference evidence="2 3" key="1">
    <citation type="submission" date="2024-09" db="EMBL/GenBank/DDBJ databases">
        <authorList>
            <person name="Sun Q."/>
            <person name="Mori K."/>
        </authorList>
    </citation>
    <scope>NUCLEOTIDE SEQUENCE [LARGE SCALE GENOMIC DNA]</scope>
    <source>
        <strain evidence="2 3">JCM 3307</strain>
    </source>
</reference>
<name>A0ABV5MFE9_9ACTN</name>
<protein>
    <recommendedName>
        <fullName evidence="4">Anti-sigma-D factor RsdA sigma factor binding region domain-containing protein</fullName>
    </recommendedName>
</protein>
<accession>A0ABV5MFE9</accession>
<sequence>MTERGGPMPARDGEPPIDLATVRADDALLDTWSRGASPSPDPDTDPVAGPLAGLFAEWRADLGADLPAFTVADLATLTAGPTVAVDGSRSTNGIDSSLPDIPELRAAAPAGDTDTTETLGSLPDEGDGGRGGRRWGGGAKRARRGGSGGERGARPGAGLRRAFMAVAAGIVVLAGLAIGAQHSGPDSPLWPLTEVLYPEQAHARAAEQAIAEAEQSIATAHYDDARHHLDVATTEANQVDNAGTRQRLLDRITDLREQIPATLPPPEVSPAPPSTQPAPTAQPAPTTDAPGATPPAANPTTGGNGGGGNGDGDGGGQVIPGLPTQILPTTGPGLPLPTKILPTTVPGLPLPTRLP</sequence>
<feature type="region of interest" description="Disordered" evidence="1">
    <location>
        <begin position="108"/>
        <end position="156"/>
    </location>
</feature>
<dbReference type="EMBL" id="JBHMCA010000054">
    <property type="protein sequence ID" value="MFB9447592.1"/>
    <property type="molecule type" value="Genomic_DNA"/>
</dbReference>
<evidence type="ECO:0008006" key="4">
    <source>
        <dbReference type="Google" id="ProtNLM"/>
    </source>
</evidence>
<keyword evidence="3" id="KW-1185">Reference proteome</keyword>
<feature type="compositionally biased region" description="Gly residues" evidence="1">
    <location>
        <begin position="302"/>
        <end position="318"/>
    </location>
</feature>
<feature type="region of interest" description="Disordered" evidence="1">
    <location>
        <begin position="261"/>
        <end position="355"/>
    </location>
</feature>
<comment type="caution">
    <text evidence="2">The sequence shown here is derived from an EMBL/GenBank/DDBJ whole genome shotgun (WGS) entry which is preliminary data.</text>
</comment>
<evidence type="ECO:0000313" key="3">
    <source>
        <dbReference type="Proteomes" id="UP001589608"/>
    </source>
</evidence>
<feature type="compositionally biased region" description="Pro residues" evidence="1">
    <location>
        <begin position="262"/>
        <end position="282"/>
    </location>
</feature>
<feature type="compositionally biased region" description="Gly residues" evidence="1">
    <location>
        <begin position="134"/>
        <end position="150"/>
    </location>
</feature>
<evidence type="ECO:0000256" key="1">
    <source>
        <dbReference type="SAM" id="MobiDB-lite"/>
    </source>
</evidence>
<feature type="compositionally biased region" description="Low complexity" evidence="1">
    <location>
        <begin position="319"/>
        <end position="347"/>
    </location>
</feature>
<dbReference type="RefSeq" id="WP_223102515.1">
    <property type="nucleotide sequence ID" value="NZ_CP061913.1"/>
</dbReference>
<dbReference type="Proteomes" id="UP001589608">
    <property type="component" value="Unassembled WGS sequence"/>
</dbReference>
<organism evidence="2 3">
    <name type="scientific">Dactylosporangium vinaceum</name>
    <dbReference type="NCBI Taxonomy" id="53362"/>
    <lineage>
        <taxon>Bacteria</taxon>
        <taxon>Bacillati</taxon>
        <taxon>Actinomycetota</taxon>
        <taxon>Actinomycetes</taxon>
        <taxon>Micromonosporales</taxon>
        <taxon>Micromonosporaceae</taxon>
        <taxon>Dactylosporangium</taxon>
    </lineage>
</organism>
<proteinExistence type="predicted"/>
<feature type="region of interest" description="Disordered" evidence="1">
    <location>
        <begin position="30"/>
        <end position="50"/>
    </location>
</feature>